<organism evidence="2">
    <name type="scientific">Timema californicum</name>
    <name type="common">California timema</name>
    <name type="synonym">Walking stick</name>
    <dbReference type="NCBI Taxonomy" id="61474"/>
    <lineage>
        <taxon>Eukaryota</taxon>
        <taxon>Metazoa</taxon>
        <taxon>Ecdysozoa</taxon>
        <taxon>Arthropoda</taxon>
        <taxon>Hexapoda</taxon>
        <taxon>Insecta</taxon>
        <taxon>Pterygota</taxon>
        <taxon>Neoptera</taxon>
        <taxon>Polyneoptera</taxon>
        <taxon>Phasmatodea</taxon>
        <taxon>Timematodea</taxon>
        <taxon>Timematoidea</taxon>
        <taxon>Timematidae</taxon>
        <taxon>Timema</taxon>
    </lineage>
</organism>
<dbReference type="GO" id="GO:0006508">
    <property type="term" value="P:proteolysis"/>
    <property type="evidence" value="ECO:0007669"/>
    <property type="project" value="InterPro"/>
</dbReference>
<dbReference type="PROSITE" id="PS00141">
    <property type="entry name" value="ASP_PROTEASE"/>
    <property type="match status" value="1"/>
</dbReference>
<name>A0A7R9J2H6_TIMCA</name>
<accession>A0A7R9J2H6</accession>
<dbReference type="AlphaFoldDB" id="A0A7R9J2H6"/>
<dbReference type="InterPro" id="IPR001969">
    <property type="entry name" value="Aspartic_peptidase_AS"/>
</dbReference>
<evidence type="ECO:0000313" key="2">
    <source>
        <dbReference type="EMBL" id="CAD7571440.1"/>
    </source>
</evidence>
<gene>
    <name evidence="2" type="ORF">TCMB3V08_LOCUS4115</name>
</gene>
<dbReference type="GO" id="GO:0004190">
    <property type="term" value="F:aspartic-type endopeptidase activity"/>
    <property type="evidence" value="ECO:0007669"/>
    <property type="project" value="InterPro"/>
</dbReference>
<dbReference type="EMBL" id="OE180513">
    <property type="protein sequence ID" value="CAD7571440.1"/>
    <property type="molecule type" value="Genomic_DNA"/>
</dbReference>
<evidence type="ECO:0000256" key="1">
    <source>
        <dbReference type="SAM" id="MobiDB-lite"/>
    </source>
</evidence>
<proteinExistence type="predicted"/>
<feature type="region of interest" description="Disordered" evidence="1">
    <location>
        <begin position="318"/>
        <end position="388"/>
    </location>
</feature>
<reference evidence="2" key="1">
    <citation type="submission" date="2020-11" db="EMBL/GenBank/DDBJ databases">
        <authorList>
            <person name="Tran Van P."/>
        </authorList>
    </citation>
    <scope>NUCLEOTIDE SEQUENCE</scope>
</reference>
<protein>
    <submittedName>
        <fullName evidence="2">(California timema) hypothetical protein</fullName>
    </submittedName>
</protein>
<sequence>MYPAAIWTEGISIEKEDKSAISTSMNGQMAVVTLQTSFTNVVPHNSNTKDFTLSHSECKEAPTYEALKQELVKRFKRNNTTRYYREQLTRSKLRSDETIEQIIDRIRKININMEETSPKRTRDWTKPRPPVQLKFVPVTSADSDDSSVEELIVLANYEDKQYRLLVDTGAQVSVMWQEVVVNASCHRYEGILGLDFLLKNQASINVEKWKLNLHHRSYDLGTRAEIGPQQTNAVLPHPVLWAAGKIIQAEVRLPKVIDGKLLLVEPVIQSDTLEDKHCYVARSVSVAIKAGNRVSPPISVVNMSPVAVQMPRGALFPVPCDSDTEVRPRGCPRKTPLVPEDASRSRGGPSSNLRFDASRSRPVTLESQPARRKKDTNPPTSSKHPSHFYNLRRSKELVNEIDAFVKQSINPVYFNQIDGNIRAHSLKEHPKPLSIVLGSTIIPLRESPRERVVVGQANKQLLDLAKKEVNLHLCGGRVENHLGKTTPSSPDQESNLDLPVLSSLAQHDKRVSQLHHQGGVLSKQFLLQYHLVFVPRYQHQLTALLASAASLAAYLAINLCSSSNLVESRLEMYVHRVSREQPVEKQPRTGLHVNLLCHRQPFVQIIVKTGDKCFKAGNIHLCLRLKCVQPIFPECLYHVPNVHHVHWKKVFSTKHLLTPHIKQRHKQTEQSPNPISQRSQIINKCPGCDPMTRKNTCRACSGKSKHTVHHVAMTRLQLTEPRRAAPRTGGSDGG</sequence>